<accession>B7FI81</accession>
<reference evidence="1" key="1">
    <citation type="submission" date="2008-12" db="EMBL/GenBank/DDBJ databases">
        <title>Medicago truncatula full length cdna cloning project.</title>
        <authorList>
            <person name="Moskal W."/>
            <person name="Chan A."/>
            <person name="Cheung F."/>
            <person name="Xiao Y."/>
            <person name="Town C.D."/>
        </authorList>
    </citation>
    <scope>NUCLEOTIDE SEQUENCE</scope>
</reference>
<organism evidence="1">
    <name type="scientific">Medicago truncatula</name>
    <name type="common">Barrel medic</name>
    <name type="synonym">Medicago tribuloides</name>
    <dbReference type="NCBI Taxonomy" id="3880"/>
    <lineage>
        <taxon>Eukaryota</taxon>
        <taxon>Viridiplantae</taxon>
        <taxon>Streptophyta</taxon>
        <taxon>Embryophyta</taxon>
        <taxon>Tracheophyta</taxon>
        <taxon>Spermatophyta</taxon>
        <taxon>Magnoliopsida</taxon>
        <taxon>eudicotyledons</taxon>
        <taxon>Gunneridae</taxon>
        <taxon>Pentapetalae</taxon>
        <taxon>rosids</taxon>
        <taxon>fabids</taxon>
        <taxon>Fabales</taxon>
        <taxon>Fabaceae</taxon>
        <taxon>Papilionoideae</taxon>
        <taxon>50 kb inversion clade</taxon>
        <taxon>NPAAA clade</taxon>
        <taxon>Hologalegina</taxon>
        <taxon>IRL clade</taxon>
        <taxon>Trifolieae</taxon>
        <taxon>Medicago</taxon>
    </lineage>
</organism>
<protein>
    <submittedName>
        <fullName evidence="1">Uncharacterized protein</fullName>
    </submittedName>
</protein>
<dbReference type="AlphaFoldDB" id="B7FI81"/>
<name>B7FI81_MEDTR</name>
<sequence length="81" mass="9404">MTSKIDAIPSWTIDGILEHVQSESKKQQDESLNAKKITGLWMLLFLKSKISLRCHLKPKREQQNQNQEGMRLLKGMTIIRL</sequence>
<evidence type="ECO:0000313" key="1">
    <source>
        <dbReference type="EMBL" id="ACJ84460.1"/>
    </source>
</evidence>
<dbReference type="EMBL" id="BT051798">
    <property type="protein sequence ID" value="ACJ84460.1"/>
    <property type="molecule type" value="mRNA"/>
</dbReference>
<proteinExistence type="evidence at transcript level"/>